<dbReference type="InterPro" id="IPR000182">
    <property type="entry name" value="GNAT_dom"/>
</dbReference>
<dbReference type="PANTHER" id="PTHR42791:SF14">
    <property type="entry name" value="N-ACETYLTRANSFERASE DOMAIN-CONTAINING PROTEIN"/>
    <property type="match status" value="1"/>
</dbReference>
<dbReference type="AlphaFoldDB" id="M2UTH4"/>
<dbReference type="CDD" id="cd04301">
    <property type="entry name" value="NAT_SF"/>
    <property type="match status" value="1"/>
</dbReference>
<proteinExistence type="predicted"/>
<dbReference type="PROSITE" id="PS51186">
    <property type="entry name" value="GNAT"/>
    <property type="match status" value="1"/>
</dbReference>
<dbReference type="OMA" id="AGAKWRI"/>
<dbReference type="SUPFAM" id="SSF55729">
    <property type="entry name" value="Acyl-CoA N-acyltransferases (Nat)"/>
    <property type="match status" value="1"/>
</dbReference>
<dbReference type="HOGENOM" id="CLU_060131_6_5_1"/>
<dbReference type="InterPro" id="IPR052523">
    <property type="entry name" value="Trichothecene_AcTrans"/>
</dbReference>
<evidence type="ECO:0000313" key="2">
    <source>
        <dbReference type="EMBL" id="EMD91173.1"/>
    </source>
</evidence>
<organism evidence="2 3">
    <name type="scientific">Cochliobolus heterostrophus (strain C5 / ATCC 48332 / race O)</name>
    <name type="common">Southern corn leaf blight fungus</name>
    <name type="synonym">Bipolaris maydis</name>
    <dbReference type="NCBI Taxonomy" id="701091"/>
    <lineage>
        <taxon>Eukaryota</taxon>
        <taxon>Fungi</taxon>
        <taxon>Dikarya</taxon>
        <taxon>Ascomycota</taxon>
        <taxon>Pezizomycotina</taxon>
        <taxon>Dothideomycetes</taxon>
        <taxon>Pleosporomycetidae</taxon>
        <taxon>Pleosporales</taxon>
        <taxon>Pleosporineae</taxon>
        <taxon>Pleosporaceae</taxon>
        <taxon>Bipolaris</taxon>
    </lineage>
</organism>
<protein>
    <recommendedName>
        <fullName evidence="1">N-acetyltransferase domain-containing protein</fullName>
    </recommendedName>
</protein>
<dbReference type="GO" id="GO:0016747">
    <property type="term" value="F:acyltransferase activity, transferring groups other than amino-acyl groups"/>
    <property type="evidence" value="ECO:0007669"/>
    <property type="project" value="InterPro"/>
</dbReference>
<dbReference type="PANTHER" id="PTHR42791">
    <property type="entry name" value="GNAT FAMILY ACETYLTRANSFERASE"/>
    <property type="match status" value="1"/>
</dbReference>
<dbReference type="InterPro" id="IPR016181">
    <property type="entry name" value="Acyl_CoA_acyltransferase"/>
</dbReference>
<dbReference type="Proteomes" id="UP000016936">
    <property type="component" value="Unassembled WGS sequence"/>
</dbReference>
<name>M2UTH4_COCH5</name>
<dbReference type="OrthoDB" id="2115692at2759"/>
<dbReference type="Pfam" id="PF13508">
    <property type="entry name" value="Acetyltransf_7"/>
    <property type="match status" value="1"/>
</dbReference>
<evidence type="ECO:0000313" key="3">
    <source>
        <dbReference type="Proteomes" id="UP000016936"/>
    </source>
</evidence>
<evidence type="ECO:0000259" key="1">
    <source>
        <dbReference type="PROSITE" id="PS51186"/>
    </source>
</evidence>
<dbReference type="Gene3D" id="3.40.630.30">
    <property type="match status" value="1"/>
</dbReference>
<sequence>MPLEVHRITSPDDLRTFAVIQLAAFESGGGIASLLNPKPVTDEQIKKYTDKHVKSWREEHDVVYLKVVDTDVDGGKMIAGAKWRIAEKEKTEEEAQKMYPTLEGDDLNNQALVDFLGFLNRARKQYVNTKPICFLQILVTDPDHHRRGAGSMLLKWGLSKADELGLPGFLEASPMGKPLYERMGFKTQETAVFDLTKYGAEGEDTNTIMIREPSPTKA</sequence>
<reference evidence="2 3" key="1">
    <citation type="journal article" date="2012" name="PLoS Pathog.">
        <title>Diverse lifestyles and strategies of plant pathogenesis encoded in the genomes of eighteen Dothideomycetes fungi.</title>
        <authorList>
            <person name="Ohm R.A."/>
            <person name="Feau N."/>
            <person name="Henrissat B."/>
            <person name="Schoch C.L."/>
            <person name="Horwitz B.A."/>
            <person name="Barry K.W."/>
            <person name="Condon B.J."/>
            <person name="Copeland A.C."/>
            <person name="Dhillon B."/>
            <person name="Glaser F."/>
            <person name="Hesse C.N."/>
            <person name="Kosti I."/>
            <person name="LaButti K."/>
            <person name="Lindquist E.A."/>
            <person name="Lucas S."/>
            <person name="Salamov A.A."/>
            <person name="Bradshaw R.E."/>
            <person name="Ciuffetti L."/>
            <person name="Hamelin R.C."/>
            <person name="Kema G.H.J."/>
            <person name="Lawrence C."/>
            <person name="Scott J.A."/>
            <person name="Spatafora J.W."/>
            <person name="Turgeon B.G."/>
            <person name="de Wit P.J.G.M."/>
            <person name="Zhong S."/>
            <person name="Goodwin S.B."/>
            <person name="Grigoriev I.V."/>
        </authorList>
    </citation>
    <scope>NUCLEOTIDE SEQUENCE [LARGE SCALE GENOMIC DNA]</scope>
    <source>
        <strain evidence="3">C5 / ATCC 48332 / race O</strain>
    </source>
</reference>
<reference evidence="3" key="2">
    <citation type="journal article" date="2013" name="PLoS Genet.">
        <title>Comparative genome structure, secondary metabolite, and effector coding capacity across Cochliobolus pathogens.</title>
        <authorList>
            <person name="Condon B.J."/>
            <person name="Leng Y."/>
            <person name="Wu D."/>
            <person name="Bushley K.E."/>
            <person name="Ohm R.A."/>
            <person name="Otillar R."/>
            <person name="Martin J."/>
            <person name="Schackwitz W."/>
            <person name="Grimwood J."/>
            <person name="MohdZainudin N."/>
            <person name="Xue C."/>
            <person name="Wang R."/>
            <person name="Manning V.A."/>
            <person name="Dhillon B."/>
            <person name="Tu Z.J."/>
            <person name="Steffenson B.J."/>
            <person name="Salamov A."/>
            <person name="Sun H."/>
            <person name="Lowry S."/>
            <person name="LaButti K."/>
            <person name="Han J."/>
            <person name="Copeland A."/>
            <person name="Lindquist E."/>
            <person name="Barry K."/>
            <person name="Schmutz J."/>
            <person name="Baker S.E."/>
            <person name="Ciuffetti L.M."/>
            <person name="Grigoriev I.V."/>
            <person name="Zhong S."/>
            <person name="Turgeon B.G."/>
        </authorList>
    </citation>
    <scope>NUCLEOTIDE SEQUENCE [LARGE SCALE GENOMIC DNA]</scope>
    <source>
        <strain evidence="3">C5 / ATCC 48332 / race O</strain>
    </source>
</reference>
<feature type="domain" description="N-acetyltransferase" evidence="1">
    <location>
        <begin position="35"/>
        <end position="214"/>
    </location>
</feature>
<gene>
    <name evidence="2" type="ORF">COCHEDRAFT_1177065</name>
</gene>
<dbReference type="eggNOG" id="ENOG502SC13">
    <property type="taxonomic scope" value="Eukaryota"/>
</dbReference>
<keyword evidence="3" id="KW-1185">Reference proteome</keyword>
<accession>M2UTH4</accession>
<dbReference type="STRING" id="701091.M2UTH4"/>
<dbReference type="EMBL" id="KB445577">
    <property type="protein sequence ID" value="EMD91173.1"/>
    <property type="molecule type" value="Genomic_DNA"/>
</dbReference>